<evidence type="ECO:0000256" key="3">
    <source>
        <dbReference type="SAM" id="SignalP"/>
    </source>
</evidence>
<feature type="domain" description="C-type lectin" evidence="4">
    <location>
        <begin position="2314"/>
        <end position="2442"/>
    </location>
</feature>
<feature type="domain" description="C-type lectin" evidence="4">
    <location>
        <begin position="2169"/>
        <end position="2278"/>
    </location>
</feature>
<dbReference type="RefSeq" id="XP_038045987.1">
    <property type="nucleotide sequence ID" value="XM_038190059.1"/>
</dbReference>
<evidence type="ECO:0000259" key="5">
    <source>
        <dbReference type="PROSITE" id="PS50948"/>
    </source>
</evidence>
<feature type="domain" description="C-type lectin" evidence="4">
    <location>
        <begin position="34"/>
        <end position="150"/>
    </location>
</feature>
<proteinExistence type="predicted"/>
<dbReference type="InterPro" id="IPR003609">
    <property type="entry name" value="Pan_app"/>
</dbReference>
<evidence type="ECO:0000313" key="7">
    <source>
        <dbReference type="Proteomes" id="UP000887568"/>
    </source>
</evidence>
<dbReference type="Gene3D" id="3.50.4.10">
    <property type="entry name" value="Hepatocyte Growth Factor"/>
    <property type="match status" value="1"/>
</dbReference>
<feature type="domain" description="C-type lectin" evidence="4">
    <location>
        <begin position="302"/>
        <end position="431"/>
    </location>
</feature>
<evidence type="ECO:0008006" key="8">
    <source>
        <dbReference type="Google" id="ProtNLM"/>
    </source>
</evidence>
<feature type="transmembrane region" description="Helical" evidence="2">
    <location>
        <begin position="2462"/>
        <end position="2484"/>
    </location>
</feature>
<reference evidence="6" key="1">
    <citation type="submission" date="2022-11" db="UniProtKB">
        <authorList>
            <consortium name="EnsemblMetazoa"/>
        </authorList>
    </citation>
    <scope>IDENTIFICATION</scope>
</reference>
<dbReference type="PROSITE" id="PS50948">
    <property type="entry name" value="PAN"/>
    <property type="match status" value="1"/>
</dbReference>
<dbReference type="CDD" id="cd01099">
    <property type="entry name" value="PAN_AP_HGF"/>
    <property type="match status" value="1"/>
</dbReference>
<dbReference type="SUPFAM" id="SSF56436">
    <property type="entry name" value="C-type lectin-like"/>
    <property type="match status" value="16"/>
</dbReference>
<accession>A0A913Z2Q1</accession>
<evidence type="ECO:0000256" key="2">
    <source>
        <dbReference type="SAM" id="Phobius"/>
    </source>
</evidence>
<dbReference type="Gene3D" id="3.10.100.10">
    <property type="entry name" value="Mannose-Binding Protein A, subunit A"/>
    <property type="match status" value="16"/>
</dbReference>
<feature type="domain" description="C-type lectin" evidence="4">
    <location>
        <begin position="834"/>
        <end position="945"/>
    </location>
</feature>
<feature type="domain" description="C-type lectin" evidence="4">
    <location>
        <begin position="1430"/>
        <end position="1556"/>
    </location>
</feature>
<feature type="signal peptide" evidence="3">
    <location>
        <begin position="1"/>
        <end position="17"/>
    </location>
</feature>
<dbReference type="InterPro" id="IPR018378">
    <property type="entry name" value="C-type_lectin_CS"/>
</dbReference>
<keyword evidence="2" id="KW-0812">Transmembrane</keyword>
<keyword evidence="2" id="KW-0472">Membrane</keyword>
<dbReference type="OrthoDB" id="6356110at2759"/>
<feature type="domain" description="C-type lectin" evidence="4">
    <location>
        <begin position="1728"/>
        <end position="1848"/>
    </location>
</feature>
<feature type="chain" id="PRO_5038125880" description="Macrophage mannose receptor 1-like" evidence="3">
    <location>
        <begin position="18"/>
        <end position="2531"/>
    </location>
</feature>
<dbReference type="PROSITE" id="PS00615">
    <property type="entry name" value="C_TYPE_LECTIN_1"/>
    <property type="match status" value="4"/>
</dbReference>
<dbReference type="SUPFAM" id="SSF57414">
    <property type="entry name" value="Hairpin loop containing domain-like"/>
    <property type="match status" value="1"/>
</dbReference>
<dbReference type="Proteomes" id="UP000887568">
    <property type="component" value="Unplaced"/>
</dbReference>
<feature type="domain" description="C-type lectin" evidence="4">
    <location>
        <begin position="1586"/>
        <end position="1704"/>
    </location>
</feature>
<feature type="domain" description="C-type lectin" evidence="4">
    <location>
        <begin position="168"/>
        <end position="289"/>
    </location>
</feature>
<keyword evidence="1" id="KW-1015">Disulfide bond</keyword>
<sequence length="2531" mass="284302">MQLQILVIGALLAIAIAATPPIPQCGGSWQQLSGTDQCFMVVTSPKKWTAARTDCQKNKRGDLAIIPDATTSTFIKNVLSGATGQYWIGLHDVIAENTFKWVDDTPLGSWNNWNPGEPNNVGNEDCAAVYASSAKWNDDGCSKAKPYICSKLSTVLAVCDESNGWRSYDGKCYRFASGAAKWKDAETQCGFFQGGHIAYIKKTDDQTFLDNLQVTHSSSYWIGLQDKANGNDGDYQWSDGSTFDTTVNKWGNNQPKNQWYGQEGDCGYVSTSGTWAIDKCTAKYKYVCEIPEGTCPVGWSAHAGFCYQLNAVANNLMTWTDAKDFCTTQGAFLTPILGDSEYVFVKSFLNGLDSNGIQDLFFGLSDINVDGTFKWAMDNSKLGSYKNWAPGQPGAKNGQKDCAYIKTGVCTDAQGLWYYGDCFKLAAFICRITKGVPLTYNPPGPINAYCDNTDYDLYNNLCYKIIPDSKSWADAETACENENAQLVKVEDDGVQSFMSSRLNVIKKRVWIGLTDNAIAGTYKWTDGTTLGSYNNWAPNNPITSLHCVTLTGAPLNYGLWKTRKCTQKNYYACQKKSQSGVGPTSKPNPTAGYYDRCGNGWEYDKDSNKCFLFRPTAYENWFNARIICRQEGGDLLSIQGSDDMNYANGRVKSFGSGFTWIGCNDLGVEGGWGWSDGKPFAKINWAPGQPNNIDTYYSGGQHCCEIWNNYGDWNDDDCYYSHSYACSRDEYVFKYFITYTEKKMDETVDLQLDDMWPRQCAERCVQETSFTCLSFDYDRQGRTCFLRKVAKTAGGLLPTYDTQHFDHYERDQNVQPPLPPTPSSLNCPTGWGRYLDNCYYANYDKKEFVAAEAACPNGAMLASVADVNVNHFLQAYVWEQNSIKNVGDTRFWIGLHDRDMENEFKWTNGETVTFTSWNAYEPNDVNGEDCIEMYIDNGLWNDLPCKGYNYGSLCKQGLTSGNPAPPVDGNCPSGWLPWIDRCYLLSTTKATWDDAGTNCKKTSGAQLVVIEEKMEMAFLSGQLGQQTGGVYIGEEFFIALSDSKTAGLYEWMDKTPITYTHWAAGQPDDRTGHCVTVTSGRNAGFWVDRDCTTKYRYICEKAKANKPPIQPPVINPGTTPSSSGCVTGWIGYGSRCFKAIEFANAADRVDWDEANRVCTNFGGALASIHHPDEEQYLVDNLQLTTNQRFWIGLNDQRMEGGYRWSDGTAVQYTSWNGGEPNDYSGSEECVETDLKGGKWNDLFCWYPRNFLCSIPKGQAVITTPKPTPPQGGDCYPGDSTWSHLAPYCYKVYNYWYDWHGANQMCHNDDAHLVSIHSDDEQTFIKNRMTYSNNYWIGLKSNLTHPGDHLWEDGSPYDYINWQSQPDPGNGDKLCTVMIGEDSGNKAKWETHNCGESGPFVCKKRLDSVPVTHYPTSPSTGGCQPGWKQYNDNFCYKFMGLGGQQDPKLNWGDAKKACSDIIGAHFASVNDLDVHNALTADMITLDGDVWIGMSNIGNHGSYLWTDSSSRGLYVWAYNQPVYDFNATSSCVCMKYEDEESGKWFSEDCQLLHSYLCKMPADDSITTTQAPPTPCQTADDNLKDYIQYGTACFKVDLSKKRTFGEAKQYCENDGATLASVLNGFEQAKLVTMTSDADDMTWIGLYDDPDTRLFTWLDGWPFFIEYWGWSSPNGNNCTAINMNNMYSWYNGVWGNVACEDMYYTACKYSTETPPTPSPTQAGYCEIGWSDSGTSCYIMGTGLYETATFKEAVYDCDRYYDGAHVATISSKAENQFVMNLAQKQFSLSWILIGLERGKDGGWEWIDNSPLAYQNWVDDAWDHESANCAEIRTYAQGKWDTIGCDVQSHYVCEKAKTLITNTEAPFLPKDCATQYVTSGWKALRQYCYLFVPSSLSWDQAEADCNTKGGYLASVLDEDEQNFIKNLAGQDYYALHSWLGLRKDLATGDYKWTDGSSTVYKVWDTDGEPDDRDDMSTCAQMWHDGPWITHDCGKSISYTCKRRYDNQKPVTKPPQPTPTGNCPKDWFKVENGCYQIRNNQSMWNISRADCRKEEGGDLAAIHSALTQTFITSMMKGGADDLWIGYRTLDAKEGWGYHWVDQSDIWYINWAKQRPNVYWEPGYCVTLTIDDELPGRWVDVPCSEKHGYVCYKPLDPTLPTAAPPENNCPKDDYLPYVEDCFKINMDKMNFADATKYCADDGTYLATITNGYDEAFVMYNTLMQGQAGAPPDAVWIGLRADNDTREYKWVDGWPVIYTNWDVFQPMEENGLCVQLTQDTYWQTAPCTNDTKAPFICRTTTGTVVIPTDPAHSGTCPDDWVAFHDHCYQFNTDTEGYESWYKASHKCEQDHNGRLLSIHTKAENDFIRKKFSELYPDSYYWDGLWLDLSRNATGTGHTSFYWNDGHALDYSNWDKGEPQQNEWNDCAAVLPKAYGKWQAQSCEYGNYFVCYMEQDVVAPPKPYSGGLGGGAIAGIVIGVLVVLLLALGAGYFLMKNRHAKPLDDPGLPPTTGFDNVLYTPSLDEVKTKDIDTKPESMSDA</sequence>
<dbReference type="InterPro" id="IPR050111">
    <property type="entry name" value="C-type_lectin/snaclec_domain"/>
</dbReference>
<dbReference type="CDD" id="cd00037">
    <property type="entry name" value="CLECT"/>
    <property type="match status" value="14"/>
</dbReference>
<evidence type="ECO:0000256" key="1">
    <source>
        <dbReference type="ARBA" id="ARBA00023157"/>
    </source>
</evidence>
<keyword evidence="7" id="KW-1185">Reference proteome</keyword>
<dbReference type="SMART" id="SM00034">
    <property type="entry name" value="CLECT"/>
    <property type="match status" value="16"/>
</dbReference>
<feature type="domain" description="C-type lectin" evidence="4">
    <location>
        <begin position="458"/>
        <end position="574"/>
    </location>
</feature>
<organism evidence="6 7">
    <name type="scientific">Patiria miniata</name>
    <name type="common">Bat star</name>
    <name type="synonym">Asterina miniata</name>
    <dbReference type="NCBI Taxonomy" id="46514"/>
    <lineage>
        <taxon>Eukaryota</taxon>
        <taxon>Metazoa</taxon>
        <taxon>Echinodermata</taxon>
        <taxon>Eleutherozoa</taxon>
        <taxon>Asterozoa</taxon>
        <taxon>Asteroidea</taxon>
        <taxon>Valvatacea</taxon>
        <taxon>Valvatida</taxon>
        <taxon>Asterinidae</taxon>
        <taxon>Patiria</taxon>
    </lineage>
</organism>
<feature type="domain" description="C-type lectin" evidence="4">
    <location>
        <begin position="1132"/>
        <end position="1253"/>
    </location>
</feature>
<dbReference type="OMA" id="HCENERN"/>
<dbReference type="InterPro" id="IPR016187">
    <property type="entry name" value="CTDL_fold"/>
</dbReference>
<dbReference type="GeneID" id="119720394"/>
<feature type="domain" description="C-type lectin" evidence="4">
    <location>
        <begin position="1878"/>
        <end position="1995"/>
    </location>
</feature>
<feature type="domain" description="C-type lectin" evidence="4">
    <location>
        <begin position="1284"/>
        <end position="1402"/>
    </location>
</feature>
<dbReference type="PANTHER" id="PTHR22803">
    <property type="entry name" value="MANNOSE, PHOSPHOLIPASE, LECTIN RECEPTOR RELATED"/>
    <property type="match status" value="1"/>
</dbReference>
<feature type="domain" description="C-type lectin" evidence="4">
    <location>
        <begin position="606"/>
        <end position="727"/>
    </location>
</feature>
<evidence type="ECO:0000259" key="4">
    <source>
        <dbReference type="PROSITE" id="PS50041"/>
    </source>
</evidence>
<dbReference type="Pfam" id="PF00059">
    <property type="entry name" value="Lectin_C"/>
    <property type="match status" value="16"/>
</dbReference>
<keyword evidence="2" id="KW-1133">Transmembrane helix</keyword>
<dbReference type="PROSITE" id="PS50041">
    <property type="entry name" value="C_TYPE_LECTIN_2"/>
    <property type="match status" value="16"/>
</dbReference>
<dbReference type="InterPro" id="IPR001304">
    <property type="entry name" value="C-type_lectin-like"/>
</dbReference>
<keyword evidence="3" id="KW-0732">Signal</keyword>
<dbReference type="EnsemblMetazoa" id="XM_038190059.1">
    <property type="protein sequence ID" value="XP_038045987.1"/>
    <property type="gene ID" value="LOC119720394"/>
</dbReference>
<dbReference type="InterPro" id="IPR016186">
    <property type="entry name" value="C-type_lectin-like/link_sf"/>
</dbReference>
<evidence type="ECO:0000313" key="6">
    <source>
        <dbReference type="EnsemblMetazoa" id="XP_038045987.1"/>
    </source>
</evidence>
<name>A0A913Z2Q1_PATMI</name>
<feature type="domain" description="Apple" evidence="5">
    <location>
        <begin position="726"/>
        <end position="812"/>
    </location>
</feature>
<dbReference type="Pfam" id="PF00024">
    <property type="entry name" value="PAN_1"/>
    <property type="match status" value="1"/>
</dbReference>
<protein>
    <recommendedName>
        <fullName evidence="8">Macrophage mannose receptor 1-like</fullName>
    </recommendedName>
</protein>
<feature type="domain" description="C-type lectin" evidence="4">
    <location>
        <begin position="2023"/>
        <end position="2144"/>
    </location>
</feature>
<feature type="domain" description="C-type lectin" evidence="4">
    <location>
        <begin position="978"/>
        <end position="1100"/>
    </location>
</feature>